<keyword evidence="1" id="KW-1133">Transmembrane helix</keyword>
<dbReference type="RefSeq" id="WP_175345652.1">
    <property type="nucleotide sequence ID" value="NZ_JABMCI010000032.1"/>
</dbReference>
<gene>
    <name evidence="2" type="ORF">HP550_00555</name>
</gene>
<evidence type="ECO:0000256" key="1">
    <source>
        <dbReference type="SAM" id="Phobius"/>
    </source>
</evidence>
<dbReference type="EMBL" id="JABMCI010000032">
    <property type="protein sequence ID" value="NUU15740.1"/>
    <property type="molecule type" value="Genomic_DNA"/>
</dbReference>
<proteinExistence type="predicted"/>
<accession>A0A7Y5ZXC9</accession>
<dbReference type="Proteomes" id="UP000565724">
    <property type="component" value="Unassembled WGS sequence"/>
</dbReference>
<protein>
    <submittedName>
        <fullName evidence="2">Uncharacterized protein</fullName>
    </submittedName>
</protein>
<name>A0A7Y5ZXC9_9CELL</name>
<keyword evidence="1" id="KW-0472">Membrane</keyword>
<keyword evidence="1" id="KW-0812">Transmembrane</keyword>
<keyword evidence="3" id="KW-1185">Reference proteome</keyword>
<evidence type="ECO:0000313" key="2">
    <source>
        <dbReference type="EMBL" id="NUU15740.1"/>
    </source>
</evidence>
<organism evidence="2 3">
    <name type="scientific">Cellulomonas humilata</name>
    <dbReference type="NCBI Taxonomy" id="144055"/>
    <lineage>
        <taxon>Bacteria</taxon>
        <taxon>Bacillati</taxon>
        <taxon>Actinomycetota</taxon>
        <taxon>Actinomycetes</taxon>
        <taxon>Micrococcales</taxon>
        <taxon>Cellulomonadaceae</taxon>
        <taxon>Cellulomonas</taxon>
    </lineage>
</organism>
<evidence type="ECO:0000313" key="3">
    <source>
        <dbReference type="Proteomes" id="UP000565724"/>
    </source>
</evidence>
<reference evidence="2 3" key="1">
    <citation type="submission" date="2020-05" db="EMBL/GenBank/DDBJ databases">
        <title>Genome Sequencing of Type Strains.</title>
        <authorList>
            <person name="Lemaire J.F."/>
            <person name="Inderbitzin P."/>
            <person name="Gregorio O.A."/>
            <person name="Collins S.B."/>
            <person name="Wespe N."/>
            <person name="Knight-Connoni V."/>
        </authorList>
    </citation>
    <scope>NUCLEOTIDE SEQUENCE [LARGE SCALE GENOMIC DNA]</scope>
    <source>
        <strain evidence="2 3">ATCC 25174</strain>
    </source>
</reference>
<comment type="caution">
    <text evidence="2">The sequence shown here is derived from an EMBL/GenBank/DDBJ whole genome shotgun (WGS) entry which is preliminary data.</text>
</comment>
<dbReference type="AlphaFoldDB" id="A0A7Y5ZXC9"/>
<feature type="transmembrane region" description="Helical" evidence="1">
    <location>
        <begin position="38"/>
        <end position="57"/>
    </location>
</feature>
<sequence length="61" mass="6584">MTGAHRAAAGDDTRWWATLSSDALEDEIRSNARSERRLLLVVALVSAAITIAVLLLHEGVL</sequence>